<gene>
    <name evidence="1" type="ordered locus">SAR116_0490</name>
</gene>
<reference evidence="1 2" key="1">
    <citation type="journal article" date="2010" name="J. Bacteriol.">
        <title>Complete genome sequence of "Candidatus Puniceispirillum marinum" IMCC1322, a representative of the SAR116 clade in the Alphaproteobacteria.</title>
        <authorList>
            <person name="Oh H.M."/>
            <person name="Kwon K.K."/>
            <person name="Kang I."/>
            <person name="Kang S.G."/>
            <person name="Lee J.H."/>
            <person name="Kim S.J."/>
            <person name="Cho J.C."/>
        </authorList>
    </citation>
    <scope>NUCLEOTIDE SEQUENCE [LARGE SCALE GENOMIC DNA]</scope>
    <source>
        <strain evidence="1 2">IMCC1322</strain>
    </source>
</reference>
<dbReference type="RefSeq" id="WP_013045362.1">
    <property type="nucleotide sequence ID" value="NC_014010.1"/>
</dbReference>
<dbReference type="InterPro" id="IPR007396">
    <property type="entry name" value="TR_PAI2-type"/>
</dbReference>
<dbReference type="Pfam" id="PF04299">
    <property type="entry name" value="FMN_bind_2"/>
    <property type="match status" value="1"/>
</dbReference>
<protein>
    <submittedName>
        <fullName evidence="1">Negative transcriptional regulator</fullName>
        <ecNumber evidence="1">5.2.1.8</ecNumber>
    </submittedName>
</protein>
<dbReference type="SUPFAM" id="SSF50475">
    <property type="entry name" value="FMN-binding split barrel"/>
    <property type="match status" value="1"/>
</dbReference>
<dbReference type="PANTHER" id="PTHR35802:SF1">
    <property type="entry name" value="PROTEASE SYNTHASE AND SPORULATION PROTEIN PAI 2"/>
    <property type="match status" value="1"/>
</dbReference>
<dbReference type="InterPro" id="IPR012349">
    <property type="entry name" value="Split_barrel_FMN-bd"/>
</dbReference>
<dbReference type="PIRSF" id="PIRSF010372">
    <property type="entry name" value="PaiB"/>
    <property type="match status" value="1"/>
</dbReference>
<evidence type="ECO:0000313" key="2">
    <source>
        <dbReference type="Proteomes" id="UP000007460"/>
    </source>
</evidence>
<dbReference type="STRING" id="488538.SAR116_0490"/>
<dbReference type="eggNOG" id="COG2808">
    <property type="taxonomic scope" value="Bacteria"/>
</dbReference>
<accession>D5BR19</accession>
<dbReference type="EMBL" id="CP001751">
    <property type="protein sequence ID" value="ADE38733.1"/>
    <property type="molecule type" value="Genomic_DNA"/>
</dbReference>
<dbReference type="EC" id="5.2.1.8" evidence="1"/>
<evidence type="ECO:0000313" key="1">
    <source>
        <dbReference type="EMBL" id="ADE38733.1"/>
    </source>
</evidence>
<dbReference type="Gene3D" id="2.30.110.10">
    <property type="entry name" value="Electron Transport, Fmn-binding Protein, Chain A"/>
    <property type="match status" value="1"/>
</dbReference>
<keyword evidence="2" id="KW-1185">Reference proteome</keyword>
<dbReference type="OrthoDB" id="9794948at2"/>
<dbReference type="HOGENOM" id="CLU_065853_0_1_5"/>
<keyword evidence="1" id="KW-0413">Isomerase</keyword>
<sequence>MYIPVHFNEVRDSEIEKIVTSFPLATVVTHGADGLLANHIPLLLETDDDGNKSLIGHIAKANDMHEIVAQSSDVMVIFHAEDAYISPNWYPSKAEHHKVVPTWNYQIVHFHGTITFSDDVKFLRSVVGKLTSLFEQRVNGDKAWKMRDAPRDFLDEQIASIIGLRISVSRCEAKSKMSQNRPVQDRDNVRQKLEADRPVLADAMARIMPDEEKL</sequence>
<dbReference type="PANTHER" id="PTHR35802">
    <property type="entry name" value="PROTEASE SYNTHASE AND SPORULATION PROTEIN PAI 2"/>
    <property type="match status" value="1"/>
</dbReference>
<proteinExistence type="predicted"/>
<dbReference type="AlphaFoldDB" id="D5BR19"/>
<dbReference type="GO" id="GO:0003755">
    <property type="term" value="F:peptidyl-prolyl cis-trans isomerase activity"/>
    <property type="evidence" value="ECO:0007669"/>
    <property type="project" value="UniProtKB-EC"/>
</dbReference>
<organism evidence="1 2">
    <name type="scientific">Puniceispirillum marinum (strain IMCC1322)</name>
    <dbReference type="NCBI Taxonomy" id="488538"/>
    <lineage>
        <taxon>Bacteria</taxon>
        <taxon>Pseudomonadati</taxon>
        <taxon>Pseudomonadota</taxon>
        <taxon>Alphaproteobacteria</taxon>
        <taxon>Candidatus Puniceispirillales</taxon>
        <taxon>Candidatus Puniceispirillaceae</taxon>
        <taxon>Candidatus Puniceispirillum</taxon>
    </lineage>
</organism>
<dbReference type="KEGG" id="apb:SAR116_0490"/>
<name>D5BR19_PUNMI</name>
<dbReference type="Proteomes" id="UP000007460">
    <property type="component" value="Chromosome"/>
</dbReference>